<dbReference type="PANTHER" id="PTHR47456">
    <property type="entry name" value="PHD-TYPE DOMAIN-CONTAINING PROTEIN"/>
    <property type="match status" value="1"/>
</dbReference>
<feature type="compositionally biased region" description="Polar residues" evidence="1">
    <location>
        <begin position="188"/>
        <end position="197"/>
    </location>
</feature>
<dbReference type="RefSeq" id="XP_065664107.1">
    <property type="nucleotide sequence ID" value="XM_065808035.1"/>
</dbReference>
<dbReference type="Proteomes" id="UP001652625">
    <property type="component" value="Chromosome 10"/>
</dbReference>
<keyword evidence="2" id="KW-1185">Reference proteome</keyword>
<dbReference type="GeneID" id="136085969"/>
<dbReference type="PANTHER" id="PTHR47456:SF1">
    <property type="entry name" value="PHD-TYPE DOMAIN-CONTAINING PROTEIN"/>
    <property type="match status" value="1"/>
</dbReference>
<organism evidence="2 3">
    <name type="scientific">Hydra vulgaris</name>
    <name type="common">Hydra</name>
    <name type="synonym">Hydra attenuata</name>
    <dbReference type="NCBI Taxonomy" id="6087"/>
    <lineage>
        <taxon>Eukaryota</taxon>
        <taxon>Metazoa</taxon>
        <taxon>Cnidaria</taxon>
        <taxon>Hydrozoa</taxon>
        <taxon>Hydroidolina</taxon>
        <taxon>Anthoathecata</taxon>
        <taxon>Aplanulata</taxon>
        <taxon>Hydridae</taxon>
        <taxon>Hydra</taxon>
    </lineage>
</organism>
<accession>A0ABM4CQH7</accession>
<evidence type="ECO:0000313" key="3">
    <source>
        <dbReference type="RefSeq" id="XP_065664107.1"/>
    </source>
</evidence>
<sequence>MLGICIEEYLPSKYDSDADQNRSEYSFYRKYNDKTSIYLIIRPRPLVKHCMKMIVKLQGIDLQEISAVNKRLYYVASFQSNNREIYQCYLGDAEQLPSCTFFAWFTIAYPCKHFFAIFMKENLTWFDFGTSYRNSPYFILDQSSDEFQPLISIHCKNLLNSNILFQNNRFEDTKPLVGFQLSEKSQTDQSCMSSKSPISAHEVHSKVQVIHHTP</sequence>
<feature type="region of interest" description="Disordered" evidence="1">
    <location>
        <begin position="188"/>
        <end position="214"/>
    </location>
</feature>
<protein>
    <submittedName>
        <fullName evidence="3">Uncharacterized protein LOC136085969</fullName>
    </submittedName>
</protein>
<evidence type="ECO:0000313" key="2">
    <source>
        <dbReference type="Proteomes" id="UP001652625"/>
    </source>
</evidence>
<name>A0ABM4CQH7_HYDVU</name>
<reference evidence="3" key="1">
    <citation type="submission" date="2025-08" db="UniProtKB">
        <authorList>
            <consortium name="RefSeq"/>
        </authorList>
    </citation>
    <scope>IDENTIFICATION</scope>
</reference>
<evidence type="ECO:0000256" key="1">
    <source>
        <dbReference type="SAM" id="MobiDB-lite"/>
    </source>
</evidence>
<proteinExistence type="predicted"/>
<gene>
    <name evidence="3" type="primary">LOC136085969</name>
</gene>